<evidence type="ECO:0000256" key="2">
    <source>
        <dbReference type="SAM" id="MobiDB-lite"/>
    </source>
</evidence>
<keyword evidence="5" id="KW-0540">Nuclease</keyword>
<dbReference type="InterPro" id="IPR013783">
    <property type="entry name" value="Ig-like_fold"/>
</dbReference>
<keyword evidence="1 3" id="KW-0732">Signal</keyword>
<dbReference type="Gene3D" id="2.60.40.10">
    <property type="entry name" value="Immunoglobulins"/>
    <property type="match status" value="3"/>
</dbReference>
<dbReference type="Gene3D" id="3.60.21.10">
    <property type="match status" value="1"/>
</dbReference>
<name>A0ABP8Y8P6_9ACTN</name>
<dbReference type="SUPFAM" id="SSF56219">
    <property type="entry name" value="DNase I-like"/>
    <property type="match status" value="1"/>
</dbReference>
<dbReference type="InterPro" id="IPR036415">
    <property type="entry name" value="Lamin_tail_dom_sf"/>
</dbReference>
<dbReference type="SUPFAM" id="SSF74853">
    <property type="entry name" value="Lamin A/C globular tail domain"/>
    <property type="match status" value="1"/>
</dbReference>
<dbReference type="Pfam" id="PF02872">
    <property type="entry name" value="5_nucleotid_C"/>
    <property type="match status" value="1"/>
</dbReference>
<reference evidence="6" key="1">
    <citation type="journal article" date="2019" name="Int. J. Syst. Evol. Microbiol.">
        <title>The Global Catalogue of Microorganisms (GCM) 10K type strain sequencing project: providing services to taxonomists for standard genome sequencing and annotation.</title>
        <authorList>
            <consortium name="The Broad Institute Genomics Platform"/>
            <consortium name="The Broad Institute Genome Sequencing Center for Infectious Disease"/>
            <person name="Wu L."/>
            <person name="Ma J."/>
        </authorList>
    </citation>
    <scope>NUCLEOTIDE SEQUENCE [LARGE SCALE GENOMIC DNA]</scope>
    <source>
        <strain evidence="6">JCM 18532</strain>
    </source>
</reference>
<proteinExistence type="predicted"/>
<keyword evidence="6" id="KW-1185">Reference proteome</keyword>
<dbReference type="CDD" id="cd04486">
    <property type="entry name" value="YhcR_OBF_like"/>
    <property type="match status" value="1"/>
</dbReference>
<dbReference type="PANTHER" id="PTHR11575">
    <property type="entry name" value="5'-NUCLEOTIDASE-RELATED"/>
    <property type="match status" value="1"/>
</dbReference>
<dbReference type="GO" id="GO:0004519">
    <property type="term" value="F:endonuclease activity"/>
    <property type="evidence" value="ECO:0007669"/>
    <property type="project" value="UniProtKB-KW"/>
</dbReference>
<dbReference type="InterPro" id="IPR005135">
    <property type="entry name" value="Endo/exonuclease/phosphatase"/>
</dbReference>
<dbReference type="PANTHER" id="PTHR11575:SF24">
    <property type="entry name" value="5'-NUCLEOTIDASE"/>
    <property type="match status" value="1"/>
</dbReference>
<dbReference type="SUPFAM" id="SSF56300">
    <property type="entry name" value="Metallo-dependent phosphatases"/>
    <property type="match status" value="1"/>
</dbReference>
<accession>A0ABP8Y8P6</accession>
<dbReference type="InterPro" id="IPR036691">
    <property type="entry name" value="Endo/exonu/phosph_ase_sf"/>
</dbReference>
<sequence length="1784" mass="183503">MLASRKRFAGAVALAVVASGLSLLPLAPAQANPVGTGLVINEVYGAGGNSGALLNADFIELYNPTAAPISLDGLYLHYRSASGSYGAIAPLPSAASVPAGSTYLVQASAAGASGSALPTPDYTASPALNLAAAGGQTILSTSATNLAVSGNVAGATGIIDMLGVTGANTFEGAVGTVVGTTTKSVSRAAGGVDSDNNANDFTQTDPTPLPAPAGPLGAAAVTAKTAYVGVAIAGFDLAATGGTSPYTWDATGLPDGVTVSSSGAVSGTPSAEGTYEVTATVTDNAAPTPATDTVTFTITVADVPDLRKIAEVQGSGARSPFAPATGTDPGETVRVQGVVTGMYADPYPAQLGANGGFDGMYIETPGADTGGSSDAVFVYGSNSMPAGVEIGDSVEVLGAVSEFAGLTEITAVANGVAELDDPLGAVVPRAIAYPKTETTREAREGELLAPTDTFTVTNSYSTNQYGEIGLATGDHPLVQPTEVAADNDSIGLDAVKTDNARRGVVLDDGTSINYLTNDSPQQDLPLPWLDQDHAVRVGAEATFHEPVILDFRNNVWKFLPSLPVKDLGDDVVTFEDTRADNLAPQPVGGDLKLATFNVLNFFNTTGEQYVLNGPLQNPAVNTACSYYTDRDNNRIGNNTCGVVSGTPPTNAGNGPRGAATQASLNRQRAKIVEAINTLGADIISLEEIENSMKLVGETNRDDALAYLVDALNADAGAGTWKFVHSPAEALTAAAVGEQDVIRPAFIYKPATVRPVGVSDILFGTTEFANAREPLAQAFKPVGALDSDAFGVIVNHFKSKGDSATPATGDNANSPDTGAFNGDRTRQATRLAEFADEFAEARGIDAVFLTGDFNSYSKEDPMQVLHAAGFTAIESDDEGEESYSFGGLSGSLDHVLGNAAAYEMVTGADIWDINAAESVGYQYSRFNYNVTQLFDASTPFAASDHNPEIVGIDLPDYSTNHSEVQILGTNDFHGRLLADGANAAGAAVLAGAVDELRANNPDTGFVAAGDLIGASTFESFIQKDEPTIDALNEAGLDVSAAGNHEFDQGYEDLVGRVQDRADWEYIAANVVEPEGRDDLAPSWTQTFATDAGPIKVGYVGAVTEDLPSLVAPSGIQGVTVTDIVDATNAEAAALKSGPDPADLVILLVHEGAPSTDCATMANPSTTWGHIVNGVDDDVDAIVSGHTHLAYNCSFPVAGWEAADRAVTKRPVVSAGQYGTFLNQLVFTFDDTSGDLVATSQDVIGLVGTGYAPNADVAEIVADAKQQADVLGAEPLGQVSGAFNRAKLANGTTENRGGESTLGNLVAEVQRWATETPEAGAAQIAFMNPGGLREDMAGSGTGAFPRTLTYKQAAVVQPFANTLVNMNLTGANIKLALEQQWQRDASNNVPSRPFLRLGISKGFTYTYDPSKAEGSRVTGMWLDGVAIDAATSYSVTVNSFLASGGDNFRAFNNGTGKRDTGKIDLQAMVDYMDEFASANPLPVDYTQRSVGVKFPTGAPASYQPGDHVAFDISSWSMSTAADVKDTAVQVKLGSQVLGTATLDNAVGTDVFDEYGKAAVDIVLPAGTPGGAVDLTLVGAQTGTEVPVRVTVSGSGPTTPTTPTVAASDVSLTYGKSAVVTVNVNATATGTVQVLDGTKVIGSAPVSGGVAKVTLPARSLEPGSNTLTAAYSGDSRFSSGSDTFTAKVTRATSTTKVKASPGKVKVKKTRVTLKITVSGQFGVGATGKVRVKVPGQGTETVTLRAGKATLKLGKFTSTGTKKVVVDYLGSDLLKASSDTVRIKVVKK</sequence>
<evidence type="ECO:0000259" key="4">
    <source>
        <dbReference type="PROSITE" id="PS51841"/>
    </source>
</evidence>
<dbReference type="InterPro" id="IPR001322">
    <property type="entry name" value="Lamin_tail_dom"/>
</dbReference>
<evidence type="ECO:0000256" key="3">
    <source>
        <dbReference type="SAM" id="SignalP"/>
    </source>
</evidence>
<dbReference type="Gene3D" id="3.90.780.10">
    <property type="entry name" value="5'-Nucleotidase, C-terminal domain"/>
    <property type="match status" value="1"/>
</dbReference>
<feature type="region of interest" description="Disordered" evidence="2">
    <location>
        <begin position="801"/>
        <end position="821"/>
    </location>
</feature>
<dbReference type="Proteomes" id="UP001499882">
    <property type="component" value="Unassembled WGS sequence"/>
</dbReference>
<dbReference type="Pfam" id="PF03372">
    <property type="entry name" value="Exo_endo_phos"/>
    <property type="match status" value="1"/>
</dbReference>
<dbReference type="RefSeq" id="WP_345524659.1">
    <property type="nucleotide sequence ID" value="NZ_BAABKN010000003.1"/>
</dbReference>
<feature type="compositionally biased region" description="Polar residues" evidence="2">
    <location>
        <begin position="804"/>
        <end position="815"/>
    </location>
</feature>
<keyword evidence="5" id="KW-0378">Hydrolase</keyword>
<feature type="compositionally biased region" description="Polar residues" evidence="2">
    <location>
        <begin position="194"/>
        <end position="205"/>
    </location>
</feature>
<evidence type="ECO:0000313" key="6">
    <source>
        <dbReference type="Proteomes" id="UP001499882"/>
    </source>
</evidence>
<comment type="caution">
    <text evidence="5">The sequence shown here is derived from an EMBL/GenBank/DDBJ whole genome shotgun (WGS) entry which is preliminary data.</text>
</comment>
<dbReference type="InterPro" id="IPR008334">
    <property type="entry name" value="5'-Nucleotdase_C"/>
</dbReference>
<dbReference type="InterPro" id="IPR032109">
    <property type="entry name" value="Big_3_5"/>
</dbReference>
<evidence type="ECO:0000313" key="5">
    <source>
        <dbReference type="EMBL" id="GAA4723399.1"/>
    </source>
</evidence>
<dbReference type="PROSITE" id="PS51318">
    <property type="entry name" value="TAT"/>
    <property type="match status" value="1"/>
</dbReference>
<dbReference type="SUPFAM" id="SSF55816">
    <property type="entry name" value="5'-nucleotidase (syn. UDP-sugar hydrolase), C-terminal domain"/>
    <property type="match status" value="1"/>
</dbReference>
<dbReference type="PROSITE" id="PS51841">
    <property type="entry name" value="LTD"/>
    <property type="match status" value="1"/>
</dbReference>
<evidence type="ECO:0000256" key="1">
    <source>
        <dbReference type="ARBA" id="ARBA00022729"/>
    </source>
</evidence>
<dbReference type="InterPro" id="IPR015919">
    <property type="entry name" value="Cadherin-like_sf"/>
</dbReference>
<dbReference type="EMBL" id="BAABKN010000003">
    <property type="protein sequence ID" value="GAA4723399.1"/>
    <property type="molecule type" value="Genomic_DNA"/>
</dbReference>
<organism evidence="5 6">
    <name type="scientific">Nocardioides endophyticus</name>
    <dbReference type="NCBI Taxonomy" id="1353775"/>
    <lineage>
        <taxon>Bacteria</taxon>
        <taxon>Bacillati</taxon>
        <taxon>Actinomycetota</taxon>
        <taxon>Actinomycetes</taxon>
        <taxon>Propionibacteriales</taxon>
        <taxon>Nocardioidaceae</taxon>
        <taxon>Nocardioides</taxon>
    </lineage>
</organism>
<dbReference type="InterPro" id="IPR006179">
    <property type="entry name" value="5_nucleotidase/apyrase"/>
</dbReference>
<keyword evidence="5" id="KW-0255">Endonuclease</keyword>
<feature type="chain" id="PRO_5045829648" evidence="3">
    <location>
        <begin position="32"/>
        <end position="1784"/>
    </location>
</feature>
<dbReference type="Pfam" id="PF00149">
    <property type="entry name" value="Metallophos"/>
    <property type="match status" value="1"/>
</dbReference>
<dbReference type="Pfam" id="PF00932">
    <property type="entry name" value="LTD"/>
    <property type="match status" value="1"/>
</dbReference>
<feature type="signal peptide" evidence="3">
    <location>
        <begin position="1"/>
        <end position="31"/>
    </location>
</feature>
<feature type="domain" description="LTD" evidence="4">
    <location>
        <begin position="25"/>
        <end position="166"/>
    </location>
</feature>
<dbReference type="PRINTS" id="PR01607">
    <property type="entry name" value="APYRASEFAMLY"/>
</dbReference>
<dbReference type="Pfam" id="PF16640">
    <property type="entry name" value="Big_3_5"/>
    <property type="match status" value="1"/>
</dbReference>
<dbReference type="InterPro" id="IPR036907">
    <property type="entry name" value="5'-Nucleotdase_C_sf"/>
</dbReference>
<dbReference type="InterPro" id="IPR004843">
    <property type="entry name" value="Calcineurin-like_PHP"/>
</dbReference>
<dbReference type="CDD" id="cd10283">
    <property type="entry name" value="MnuA_DNase1-like"/>
    <property type="match status" value="1"/>
</dbReference>
<feature type="region of interest" description="Disordered" evidence="2">
    <location>
        <begin position="187"/>
        <end position="206"/>
    </location>
</feature>
<dbReference type="InterPro" id="IPR047971">
    <property type="entry name" value="ExeM-like"/>
</dbReference>
<gene>
    <name evidence="5" type="ORF">GCM10023350_02080</name>
</gene>
<dbReference type="SUPFAM" id="SSF49313">
    <property type="entry name" value="Cadherin-like"/>
    <property type="match status" value="1"/>
</dbReference>
<protein>
    <submittedName>
        <fullName evidence="5">ExeM/NucH family extracellular endonuclease</fullName>
    </submittedName>
</protein>
<dbReference type="NCBIfam" id="NF033681">
    <property type="entry name" value="ExeM_NucH_DNase"/>
    <property type="match status" value="1"/>
</dbReference>
<dbReference type="InterPro" id="IPR029052">
    <property type="entry name" value="Metallo-depent_PP-like"/>
</dbReference>
<dbReference type="InterPro" id="IPR006311">
    <property type="entry name" value="TAT_signal"/>
</dbReference>
<dbReference type="Gene3D" id="3.60.10.10">
    <property type="entry name" value="Endonuclease/exonuclease/phosphatase"/>
    <property type="match status" value="1"/>
</dbReference>